<dbReference type="RefSeq" id="WP_150965362.1">
    <property type="nucleotide sequence ID" value="NZ_VZZJ01000019.1"/>
</dbReference>
<reference evidence="1 2" key="1">
    <citation type="submission" date="2019-09" db="EMBL/GenBank/DDBJ databases">
        <title>YIM 132548 draft genome.</title>
        <authorList>
            <person name="Jiang L."/>
        </authorList>
    </citation>
    <scope>NUCLEOTIDE SEQUENCE [LARGE SCALE GENOMIC DNA]</scope>
    <source>
        <strain evidence="1 2">YIM 132548</strain>
    </source>
</reference>
<sequence>MLANEVTAALDGGIQFIDVAQPLPAYLSSDEPDDERVFWKASGHDTLDGCDQAIRRSSGRRAPEAISARA</sequence>
<proteinExistence type="predicted"/>
<name>A0A6N6MN12_9HYPH</name>
<keyword evidence="2" id="KW-1185">Reference proteome</keyword>
<evidence type="ECO:0000313" key="1">
    <source>
        <dbReference type="EMBL" id="KAB1071523.1"/>
    </source>
</evidence>
<gene>
    <name evidence="1" type="ORF">F6X51_19640</name>
</gene>
<dbReference type="Proteomes" id="UP000441523">
    <property type="component" value="Unassembled WGS sequence"/>
</dbReference>
<evidence type="ECO:0000313" key="2">
    <source>
        <dbReference type="Proteomes" id="UP000441523"/>
    </source>
</evidence>
<dbReference type="AlphaFoldDB" id="A0A6N6MN12"/>
<dbReference type="EMBL" id="VZZJ01000019">
    <property type="protein sequence ID" value="KAB1071523.1"/>
    <property type="molecule type" value="Genomic_DNA"/>
</dbReference>
<comment type="caution">
    <text evidence="1">The sequence shown here is derived from an EMBL/GenBank/DDBJ whole genome shotgun (WGS) entry which is preliminary data.</text>
</comment>
<accession>A0A6N6MN12</accession>
<protein>
    <submittedName>
        <fullName evidence="1">Uncharacterized protein</fullName>
    </submittedName>
</protein>
<organism evidence="1 2">
    <name type="scientific">Methylobacterium planeticum</name>
    <dbReference type="NCBI Taxonomy" id="2615211"/>
    <lineage>
        <taxon>Bacteria</taxon>
        <taxon>Pseudomonadati</taxon>
        <taxon>Pseudomonadota</taxon>
        <taxon>Alphaproteobacteria</taxon>
        <taxon>Hyphomicrobiales</taxon>
        <taxon>Methylobacteriaceae</taxon>
        <taxon>Methylobacterium</taxon>
    </lineage>
</organism>